<dbReference type="Pfam" id="PF00005">
    <property type="entry name" value="ABC_tran"/>
    <property type="match status" value="1"/>
</dbReference>
<dbReference type="SUPFAM" id="SSF52540">
    <property type="entry name" value="P-loop containing nucleoside triphosphate hydrolases"/>
    <property type="match status" value="1"/>
</dbReference>
<dbReference type="Gene3D" id="3.40.50.300">
    <property type="entry name" value="P-loop containing nucleotide triphosphate hydrolases"/>
    <property type="match status" value="1"/>
</dbReference>
<dbReference type="InterPro" id="IPR005895">
    <property type="entry name" value="ABC_transptr_haem_export_CcmA"/>
</dbReference>
<evidence type="ECO:0000256" key="4">
    <source>
        <dbReference type="ARBA" id="ARBA00022840"/>
    </source>
</evidence>
<dbReference type="PANTHER" id="PTHR43499">
    <property type="entry name" value="ABC TRANSPORTER I FAMILY MEMBER 1"/>
    <property type="match status" value="1"/>
</dbReference>
<dbReference type="GO" id="GO:0005524">
    <property type="term" value="F:ATP binding"/>
    <property type="evidence" value="ECO:0007669"/>
    <property type="project" value="UniProtKB-KW"/>
</dbReference>
<dbReference type="InterPro" id="IPR003593">
    <property type="entry name" value="AAA+_ATPase"/>
</dbReference>
<evidence type="ECO:0000256" key="3">
    <source>
        <dbReference type="ARBA" id="ARBA00022748"/>
    </source>
</evidence>
<reference evidence="8" key="1">
    <citation type="submission" date="2018-06" db="EMBL/GenBank/DDBJ databases">
        <authorList>
            <person name="Zhirakovskaya E."/>
        </authorList>
    </citation>
    <scope>NUCLEOTIDE SEQUENCE</scope>
</reference>
<dbReference type="NCBIfam" id="TIGR01189">
    <property type="entry name" value="ccmA"/>
    <property type="match status" value="1"/>
</dbReference>
<dbReference type="GO" id="GO:0017004">
    <property type="term" value="P:cytochrome complex assembly"/>
    <property type="evidence" value="ECO:0007669"/>
    <property type="project" value="UniProtKB-KW"/>
</dbReference>
<dbReference type="AlphaFoldDB" id="A0A3B1A6S6"/>
<gene>
    <name evidence="8" type="ORF">MNBD_GAMMA18-1463</name>
</gene>
<dbReference type="PROSITE" id="PS00211">
    <property type="entry name" value="ABC_TRANSPORTER_1"/>
    <property type="match status" value="1"/>
</dbReference>
<keyword evidence="4" id="KW-0067">ATP-binding</keyword>
<proteinExistence type="predicted"/>
<evidence type="ECO:0000259" key="7">
    <source>
        <dbReference type="PROSITE" id="PS50893"/>
    </source>
</evidence>
<dbReference type="GO" id="GO:0022857">
    <property type="term" value="F:transmembrane transporter activity"/>
    <property type="evidence" value="ECO:0007669"/>
    <property type="project" value="InterPro"/>
</dbReference>
<keyword evidence="2" id="KW-0547">Nucleotide-binding</keyword>
<dbReference type="EMBL" id="UOFP01000271">
    <property type="protein sequence ID" value="VAW89454.1"/>
    <property type="molecule type" value="Genomic_DNA"/>
</dbReference>
<evidence type="ECO:0000256" key="2">
    <source>
        <dbReference type="ARBA" id="ARBA00022741"/>
    </source>
</evidence>
<feature type="domain" description="ABC transporter" evidence="7">
    <location>
        <begin position="22"/>
        <end position="224"/>
    </location>
</feature>
<evidence type="ECO:0000256" key="6">
    <source>
        <dbReference type="ARBA" id="ARBA00023136"/>
    </source>
</evidence>
<dbReference type="InterPro" id="IPR003439">
    <property type="entry name" value="ABC_transporter-like_ATP-bd"/>
</dbReference>
<dbReference type="GO" id="GO:0016887">
    <property type="term" value="F:ATP hydrolysis activity"/>
    <property type="evidence" value="ECO:0007669"/>
    <property type="project" value="InterPro"/>
</dbReference>
<keyword evidence="5" id="KW-1278">Translocase</keyword>
<dbReference type="InterPro" id="IPR017871">
    <property type="entry name" value="ABC_transporter-like_CS"/>
</dbReference>
<evidence type="ECO:0000256" key="5">
    <source>
        <dbReference type="ARBA" id="ARBA00022967"/>
    </source>
</evidence>
<evidence type="ECO:0000313" key="8">
    <source>
        <dbReference type="EMBL" id="VAW89454.1"/>
    </source>
</evidence>
<evidence type="ECO:0000256" key="1">
    <source>
        <dbReference type="ARBA" id="ARBA00022448"/>
    </source>
</evidence>
<dbReference type="SMART" id="SM00382">
    <property type="entry name" value="AAA"/>
    <property type="match status" value="1"/>
</dbReference>
<sequence>MVLHSCAFIEPDALGNGWGVMLEILDLECVRGDLLLFSGLNFSLEPGELLHIKGANGSGKTTLLRTVCGLSLPESGEIQWNGLPIRKQGDVFREELTYIGHHNGVKDDLTVLENLRIATMLSGDRHSEDSLIDALVQIGLGERIDLPAKMLSQGQRRRVSLARLLLSQSKLWILDEPYTALDVAVIAVLQQVIAQHLQASGMVLLTTHQDVDIEGVVKQLTLSA</sequence>
<dbReference type="PROSITE" id="PS50893">
    <property type="entry name" value="ABC_TRANSPORTER_2"/>
    <property type="match status" value="1"/>
</dbReference>
<organism evidence="8">
    <name type="scientific">hydrothermal vent metagenome</name>
    <dbReference type="NCBI Taxonomy" id="652676"/>
    <lineage>
        <taxon>unclassified sequences</taxon>
        <taxon>metagenomes</taxon>
        <taxon>ecological metagenomes</taxon>
    </lineage>
</organism>
<dbReference type="InterPro" id="IPR027417">
    <property type="entry name" value="P-loop_NTPase"/>
</dbReference>
<protein>
    <submittedName>
        <fullName evidence="8">ABC transporter involved in cytochrome c biogenesis, ATPase component CcmA</fullName>
    </submittedName>
</protein>
<keyword evidence="6" id="KW-0472">Membrane</keyword>
<name>A0A3B1A6S6_9ZZZZ</name>
<keyword evidence="3" id="KW-0201">Cytochrome c-type biogenesis</keyword>
<keyword evidence="1" id="KW-0813">Transport</keyword>
<accession>A0A3B1A6S6</accession>
<dbReference type="NCBIfam" id="NF010061">
    <property type="entry name" value="PRK13538.1"/>
    <property type="match status" value="1"/>
</dbReference>
<dbReference type="PANTHER" id="PTHR43499:SF1">
    <property type="entry name" value="ABC TRANSPORTER I FAMILY MEMBER 1"/>
    <property type="match status" value="1"/>
</dbReference>